<reference evidence="2" key="1">
    <citation type="submission" date="2020-09" db="EMBL/GenBank/DDBJ databases">
        <title>Nocardioides sp. strain MJB4 16S ribosomal RNA gene Genome sequencing and assembly.</title>
        <authorList>
            <person name="Kim I."/>
        </authorList>
    </citation>
    <scope>NUCLEOTIDE SEQUENCE</scope>
    <source>
        <strain evidence="2">MJB4</strain>
    </source>
</reference>
<dbReference type="EMBL" id="JACYXZ010000002">
    <property type="protein sequence ID" value="MBD8869295.1"/>
    <property type="molecule type" value="Genomic_DNA"/>
</dbReference>
<gene>
    <name evidence="2" type="ORF">IE331_06635</name>
</gene>
<dbReference type="Proteomes" id="UP000616839">
    <property type="component" value="Unassembled WGS sequence"/>
</dbReference>
<keyword evidence="3" id="KW-1185">Reference proteome</keyword>
<proteinExistence type="predicted"/>
<dbReference type="RefSeq" id="WP_192141891.1">
    <property type="nucleotide sequence ID" value="NZ_JACYXZ010000002.1"/>
</dbReference>
<dbReference type="Gene3D" id="1.10.260.40">
    <property type="entry name" value="lambda repressor-like DNA-binding domains"/>
    <property type="match status" value="1"/>
</dbReference>
<dbReference type="PROSITE" id="PS50943">
    <property type="entry name" value="HTH_CROC1"/>
    <property type="match status" value="1"/>
</dbReference>
<name>A0A927PZK3_9ACTN</name>
<dbReference type="Pfam" id="PF01381">
    <property type="entry name" value="HTH_3"/>
    <property type="match status" value="1"/>
</dbReference>
<dbReference type="SUPFAM" id="SSF47413">
    <property type="entry name" value="lambda repressor-like DNA-binding domains"/>
    <property type="match status" value="1"/>
</dbReference>
<dbReference type="SMART" id="SM00530">
    <property type="entry name" value="HTH_XRE"/>
    <property type="match status" value="1"/>
</dbReference>
<dbReference type="InterPro" id="IPR010982">
    <property type="entry name" value="Lambda_DNA-bd_dom_sf"/>
</dbReference>
<protein>
    <submittedName>
        <fullName evidence="2">Helix-turn-helix transcriptional regulator</fullName>
    </submittedName>
</protein>
<feature type="domain" description="HTH cro/C1-type" evidence="1">
    <location>
        <begin position="12"/>
        <end position="66"/>
    </location>
</feature>
<organism evidence="2 3">
    <name type="scientific">Nocardioides donggukensis</name>
    <dbReference type="NCBI Taxonomy" id="2774019"/>
    <lineage>
        <taxon>Bacteria</taxon>
        <taxon>Bacillati</taxon>
        <taxon>Actinomycetota</taxon>
        <taxon>Actinomycetes</taxon>
        <taxon>Propionibacteriales</taxon>
        <taxon>Nocardioidaceae</taxon>
        <taxon>Nocardioides</taxon>
    </lineage>
</organism>
<evidence type="ECO:0000313" key="2">
    <source>
        <dbReference type="EMBL" id="MBD8869295.1"/>
    </source>
</evidence>
<sequence length="140" mass="14569">MGTQGGHPGSAMQRARLEAGYSLAEAATAVTRDPQSVRRWERNQAQAPQAALQRLARLYGVQPSQLVSPPPVPGFAETAAYLRARRADDLDAQAAVLTAVVDGGLPAVAALAANLAHLLVLGVDDVPALLDRVEAQLVSG</sequence>
<dbReference type="CDD" id="cd00093">
    <property type="entry name" value="HTH_XRE"/>
    <property type="match status" value="1"/>
</dbReference>
<dbReference type="GO" id="GO:0003677">
    <property type="term" value="F:DNA binding"/>
    <property type="evidence" value="ECO:0007669"/>
    <property type="project" value="InterPro"/>
</dbReference>
<dbReference type="InterPro" id="IPR001387">
    <property type="entry name" value="Cro/C1-type_HTH"/>
</dbReference>
<accession>A0A927PZK3</accession>
<dbReference type="AlphaFoldDB" id="A0A927PZK3"/>
<evidence type="ECO:0000259" key="1">
    <source>
        <dbReference type="PROSITE" id="PS50943"/>
    </source>
</evidence>
<comment type="caution">
    <text evidence="2">The sequence shown here is derived from an EMBL/GenBank/DDBJ whole genome shotgun (WGS) entry which is preliminary data.</text>
</comment>
<evidence type="ECO:0000313" key="3">
    <source>
        <dbReference type="Proteomes" id="UP000616839"/>
    </source>
</evidence>